<dbReference type="Gene3D" id="3.20.20.70">
    <property type="entry name" value="Aldolase class I"/>
    <property type="match status" value="1"/>
</dbReference>
<evidence type="ECO:0000256" key="2">
    <source>
        <dbReference type="ARBA" id="ARBA00023239"/>
    </source>
</evidence>
<dbReference type="Pfam" id="PF00701">
    <property type="entry name" value="DHDPS"/>
    <property type="match status" value="1"/>
</dbReference>
<dbReference type="InterPro" id="IPR002220">
    <property type="entry name" value="DapA-like"/>
</dbReference>
<dbReference type="InterPro" id="IPR013785">
    <property type="entry name" value="Aldolase_TIM"/>
</dbReference>
<dbReference type="PANTHER" id="PTHR12128:SF66">
    <property type="entry name" value="4-HYDROXY-2-OXOGLUTARATE ALDOLASE, MITOCHONDRIAL"/>
    <property type="match status" value="1"/>
</dbReference>
<protein>
    <submittedName>
        <fullName evidence="3">2-hydroxybenzalpyruvate aldolase</fullName>
    </submittedName>
</protein>
<sequence length="353" mass="38831">MAERASAGKQIEIWRMDVARRKELLTVDSIRGAWAIIPTPSKPNASDWREANTVDLDETARAIEALIEAGVDGILSFGTLGECATLTRQERHDFVATAVETVRGRVPFFTGTTTLSTRDTIELTREASDLGADGTMIGLPMWCPADTASAVGYVRSVAEACPEMAISIYANPGIFQYDFPAPFWAQLSEIPQVVTAKLSSRMRWPSFVRASKNRIRLMPIDLEYYAAARIDPEFMTAFWTTGAVCGPKVVTTFRDEVVKAKQTGDWHKAKEISDAMVQSTRPLFPRGDPHEFAKHNIALEKARMDAAGWIKAGPCRPPYHNTPQDFLDGAAKAGRNWADLEAKVQAGQPLVSG</sequence>
<keyword evidence="2" id="KW-0456">Lyase</keyword>
<dbReference type="GO" id="GO:0008840">
    <property type="term" value="F:4-hydroxy-tetrahydrodipicolinate synthase activity"/>
    <property type="evidence" value="ECO:0007669"/>
    <property type="project" value="TreeGrafter"/>
</dbReference>
<dbReference type="RefSeq" id="WP_007014356.1">
    <property type="nucleotide sequence ID" value="NZ_CP009292.1"/>
</dbReference>
<dbReference type="PATRIC" id="fig|1088721.3.peg.3402"/>
<evidence type="ECO:0000313" key="3">
    <source>
        <dbReference type="EMBL" id="EHJ59565.1"/>
    </source>
</evidence>
<dbReference type="eggNOG" id="COG0329">
    <property type="taxonomic scope" value="Bacteria"/>
</dbReference>
<dbReference type="Proteomes" id="UP000004030">
    <property type="component" value="Unassembled WGS sequence"/>
</dbReference>
<dbReference type="PRINTS" id="PR00146">
    <property type="entry name" value="DHPICSNTHASE"/>
</dbReference>
<organism evidence="3 4">
    <name type="scientific">Novosphingobium pentaromativorans US6-1</name>
    <dbReference type="NCBI Taxonomy" id="1088721"/>
    <lineage>
        <taxon>Bacteria</taxon>
        <taxon>Pseudomonadati</taxon>
        <taxon>Pseudomonadota</taxon>
        <taxon>Alphaproteobacteria</taxon>
        <taxon>Sphingomonadales</taxon>
        <taxon>Sphingomonadaceae</taxon>
        <taxon>Novosphingobium</taxon>
    </lineage>
</organism>
<dbReference type="EMBL" id="AGFM01000055">
    <property type="protein sequence ID" value="EHJ59565.1"/>
    <property type="molecule type" value="Genomic_DNA"/>
</dbReference>
<reference evidence="3 4" key="1">
    <citation type="journal article" date="2012" name="J. Bacteriol.">
        <title>Genome sequence of benzo(a)pyrene-degrading bacterium Novosphingobium pentaromativorans US6-1.</title>
        <authorList>
            <person name="Luo Y.R."/>
            <person name="Kang S.G."/>
            <person name="Kim S.J."/>
            <person name="Kim M.R."/>
            <person name="Li N."/>
            <person name="Lee J.H."/>
            <person name="Kwon K.K."/>
        </authorList>
    </citation>
    <scope>NUCLEOTIDE SEQUENCE [LARGE SCALE GENOMIC DNA]</scope>
    <source>
        <strain evidence="3 4">US6-1</strain>
    </source>
</reference>
<comment type="similarity">
    <text evidence="1">Belongs to the DapA family.</text>
</comment>
<dbReference type="AlphaFoldDB" id="G6EGL8"/>
<dbReference type="PANTHER" id="PTHR12128">
    <property type="entry name" value="DIHYDRODIPICOLINATE SYNTHASE"/>
    <property type="match status" value="1"/>
</dbReference>
<dbReference type="SUPFAM" id="SSF51569">
    <property type="entry name" value="Aldolase"/>
    <property type="match status" value="1"/>
</dbReference>
<keyword evidence="4" id="KW-1185">Reference proteome</keyword>
<keyword evidence="3" id="KW-0670">Pyruvate</keyword>
<gene>
    <name evidence="3" type="ORF">NSU_3448</name>
</gene>
<evidence type="ECO:0000256" key="1">
    <source>
        <dbReference type="ARBA" id="ARBA00007592"/>
    </source>
</evidence>
<proteinExistence type="inferred from homology"/>
<name>G6EGL8_9SPHN</name>
<evidence type="ECO:0000313" key="4">
    <source>
        <dbReference type="Proteomes" id="UP000004030"/>
    </source>
</evidence>
<comment type="caution">
    <text evidence="3">The sequence shown here is derived from an EMBL/GenBank/DDBJ whole genome shotgun (WGS) entry which is preliminary data.</text>
</comment>
<dbReference type="SMART" id="SM01130">
    <property type="entry name" value="DHDPS"/>
    <property type="match status" value="1"/>
</dbReference>
<accession>G6EGL8</accession>